<reference evidence="1 2" key="1">
    <citation type="submission" date="2014-04" db="EMBL/GenBank/DDBJ databases">
        <authorList>
            <person name="Bishop-Lilly K.A."/>
            <person name="Broomall S.M."/>
            <person name="Chain P.S."/>
            <person name="Chertkov O."/>
            <person name="Coyne S.R."/>
            <person name="Daligault H.E."/>
            <person name="Davenport K.W."/>
            <person name="Erkkila T."/>
            <person name="Frey K.G."/>
            <person name="Gibbons H.S."/>
            <person name="Gu W."/>
            <person name="Jaissle J."/>
            <person name="Johnson S.L."/>
            <person name="Koroleva G.I."/>
            <person name="Ladner J.T."/>
            <person name="Lo C.-C."/>
            <person name="Minogue T.D."/>
            <person name="Munk C."/>
            <person name="Palacios G.F."/>
            <person name="Redden C.L."/>
            <person name="Rosenzweig C.N."/>
            <person name="Scholz M.B."/>
            <person name="Teshima H."/>
            <person name="Xu Y."/>
        </authorList>
    </citation>
    <scope>NUCLEOTIDE SEQUENCE [LARGE SCALE GENOMIC DNA]</scope>
    <source>
        <strain evidence="1 2">8244</strain>
    </source>
</reference>
<dbReference type="RefSeq" id="WP_036621493.1">
    <property type="nucleotide sequence ID" value="NZ_JAKOBR010000068.1"/>
</dbReference>
<organism evidence="1 2">
    <name type="scientific">Paenibacillus macerans</name>
    <name type="common">Bacillus macerans</name>
    <dbReference type="NCBI Taxonomy" id="44252"/>
    <lineage>
        <taxon>Bacteria</taxon>
        <taxon>Bacillati</taxon>
        <taxon>Bacillota</taxon>
        <taxon>Bacilli</taxon>
        <taxon>Bacillales</taxon>
        <taxon>Paenibacillaceae</taxon>
        <taxon>Paenibacillus</taxon>
    </lineage>
</organism>
<dbReference type="Proteomes" id="UP000029278">
    <property type="component" value="Unassembled WGS sequence"/>
</dbReference>
<protein>
    <submittedName>
        <fullName evidence="1">Uncharacterized protein</fullName>
    </submittedName>
</protein>
<sequence>MELIRRADKPKKFEVCLEANLRTKRKEPYKNAFRIQSKSVVVHFYNKQFQMNKVFGDEFPKGQDAKDIIRLEVQCKKRKMNNLKQYYQISGKTLEDFSDQDLSEKVLLSYYRKTVGYEDYFTLKEARELISNSDYKRKYRENMIEVIELINQKRSIWKAREEYDGEIKKFNEAVKQIKKMGINPVTIPAWWKIDRLPNLIHEIDISLRQSITKGSHEADVI</sequence>
<proteinExistence type="predicted"/>
<dbReference type="OrthoDB" id="2570938at2"/>
<dbReference type="GeneID" id="77006248"/>
<comment type="caution">
    <text evidence="1">The sequence shown here is derived from an EMBL/GenBank/DDBJ whole genome shotgun (WGS) entry which is preliminary data.</text>
</comment>
<keyword evidence="2" id="KW-1185">Reference proteome</keyword>
<evidence type="ECO:0000313" key="1">
    <source>
        <dbReference type="EMBL" id="KFN09802.1"/>
    </source>
</evidence>
<accession>A0A090ZGN0</accession>
<gene>
    <name evidence="1" type="ORF">DJ90_3529</name>
</gene>
<name>A0A090ZGN0_PAEMA</name>
<dbReference type="HOGENOM" id="CLU_1249600_0_0_9"/>
<evidence type="ECO:0000313" key="2">
    <source>
        <dbReference type="Proteomes" id="UP000029278"/>
    </source>
</evidence>
<dbReference type="AlphaFoldDB" id="A0A090ZGN0"/>
<dbReference type="EMBL" id="JMQA01000021">
    <property type="protein sequence ID" value="KFN09802.1"/>
    <property type="molecule type" value="Genomic_DNA"/>
</dbReference>